<name>A0A173UIJ5_9FIRM</name>
<dbReference type="RefSeq" id="WP_055214704.1">
    <property type="nucleotide sequence ID" value="NZ_CYXO01000013.1"/>
</dbReference>
<feature type="transmembrane region" description="Helical" evidence="6">
    <location>
        <begin position="349"/>
        <end position="372"/>
    </location>
</feature>
<evidence type="ECO:0000256" key="1">
    <source>
        <dbReference type="ARBA" id="ARBA00004651"/>
    </source>
</evidence>
<evidence type="ECO:0000256" key="2">
    <source>
        <dbReference type="ARBA" id="ARBA00022475"/>
    </source>
</evidence>
<dbReference type="Gene3D" id="3.60.15.10">
    <property type="entry name" value="Ribonuclease Z/Hydroxyacylglutathione hydrolase-like"/>
    <property type="match status" value="1"/>
</dbReference>
<feature type="transmembrane region" description="Helical" evidence="6">
    <location>
        <begin position="324"/>
        <end position="343"/>
    </location>
</feature>
<feature type="transmembrane region" description="Helical" evidence="6">
    <location>
        <begin position="298"/>
        <end position="315"/>
    </location>
</feature>
<dbReference type="GO" id="GO:0005886">
    <property type="term" value="C:plasma membrane"/>
    <property type="evidence" value="ECO:0007669"/>
    <property type="project" value="UniProtKB-SubCell"/>
</dbReference>
<dbReference type="InterPro" id="IPR001279">
    <property type="entry name" value="Metallo-B-lactamas"/>
</dbReference>
<comment type="subcellular location">
    <subcellularLocation>
        <location evidence="1">Cell membrane</location>
        <topology evidence="1">Multi-pass membrane protein</topology>
    </subcellularLocation>
</comment>
<dbReference type="Proteomes" id="UP000095597">
    <property type="component" value="Unassembled WGS sequence"/>
</dbReference>
<dbReference type="AlphaFoldDB" id="A0A173UIJ5"/>
<evidence type="ECO:0000256" key="4">
    <source>
        <dbReference type="ARBA" id="ARBA00022989"/>
    </source>
</evidence>
<protein>
    <submittedName>
        <fullName evidence="8">ComEC family competence protein</fullName>
    </submittedName>
</protein>
<dbReference type="GO" id="GO:0030420">
    <property type="term" value="P:establishment of competence for transformation"/>
    <property type="evidence" value="ECO:0007669"/>
    <property type="project" value="InterPro"/>
</dbReference>
<accession>A0A173UIJ5</accession>
<keyword evidence="2" id="KW-1003">Cell membrane</keyword>
<dbReference type="InterPro" id="IPR025405">
    <property type="entry name" value="DUF4131"/>
</dbReference>
<evidence type="ECO:0000256" key="6">
    <source>
        <dbReference type="SAM" id="Phobius"/>
    </source>
</evidence>
<dbReference type="OrthoDB" id="9761531at2"/>
<organism evidence="8 9">
    <name type="scientific">Dorea longicatena</name>
    <dbReference type="NCBI Taxonomy" id="88431"/>
    <lineage>
        <taxon>Bacteria</taxon>
        <taxon>Bacillati</taxon>
        <taxon>Bacillota</taxon>
        <taxon>Clostridia</taxon>
        <taxon>Lachnospirales</taxon>
        <taxon>Lachnospiraceae</taxon>
        <taxon>Dorea</taxon>
    </lineage>
</organism>
<evidence type="ECO:0000313" key="8">
    <source>
        <dbReference type="EMBL" id="CUN14811.1"/>
    </source>
</evidence>
<dbReference type="PANTHER" id="PTHR30619">
    <property type="entry name" value="DNA INTERNALIZATION/COMPETENCE PROTEIN COMEC/REC2"/>
    <property type="match status" value="1"/>
</dbReference>
<dbReference type="SMART" id="SM00849">
    <property type="entry name" value="Lactamase_B"/>
    <property type="match status" value="1"/>
</dbReference>
<evidence type="ECO:0000256" key="3">
    <source>
        <dbReference type="ARBA" id="ARBA00022692"/>
    </source>
</evidence>
<sequence>MKNRPLLSVCLMVLCIIASMVVWGRERFIKELRPSPIERYAAEGDSITICGKIYRQEQKENCRMIYLKENSIYSNSKKFQESKIIIYTNSSQKLHIGNQIKVCGKVSFYEEARNPGNFDQKFYYQKQGIHGKVRSDDIQITDYKRNKLKDRLEKFRMNWQKMLQREMGGRDGSALAAILLGEKSGMDQEMKELYQVNGIGHILAISGLHLSFAGLGVYRIARRMTGSYKAGGITGGILLCLYVMMIGMTVSVIRAWVMFVFRIGADITGRHYDMPTALAASAVLTVGIHPLYLYDGGFWLSFGAVFAVCTVIPVLENEMRCKSLCAGLGINVLLWPVILYNFFEIPVYSILLNLIILPLMSVVLTCGMIGSFIKMAGWIPGKWILWICRCILWVYDKCCVFTIKLPMARWVAGRPDKRRIFIYYLVLMTVILILKFKRNGKKYIISITLYTVGFLILISGPWVRTGAEVTMLDVGQGDCICVEGPEHKTYLIDGGSSDIKNVGKYRIEPFLKYRGIGSIDYVFVSHGDIDHMNGIEEMLKRQQVGIKMRNLVVTGEAYRDEKLEELISVAEDNGTTVWEMENGTQIREGKLRFTCLGPKEKNMNPGNEASMILHLEYEGFDMLFTGDVEKEGEESLTDTLSYLQEKKISWEVLKTAHHGSKNSTTEAFLENVKPRYAWISAGRKNRYGHPHKDTLERLENSGAKIYSTQENGAFGITVNKKSMRIHGRNG</sequence>
<feature type="transmembrane region" description="Helical" evidence="6">
    <location>
        <begin position="443"/>
        <end position="463"/>
    </location>
</feature>
<feature type="transmembrane region" description="Helical" evidence="6">
    <location>
        <begin position="199"/>
        <end position="221"/>
    </location>
</feature>
<proteinExistence type="predicted"/>
<dbReference type="Pfam" id="PF13567">
    <property type="entry name" value="DUF4131"/>
    <property type="match status" value="1"/>
</dbReference>
<keyword evidence="3 6" id="KW-0812">Transmembrane</keyword>
<dbReference type="InterPro" id="IPR004797">
    <property type="entry name" value="Competence_ComEC/Rec2"/>
</dbReference>
<evidence type="ECO:0000259" key="7">
    <source>
        <dbReference type="SMART" id="SM00849"/>
    </source>
</evidence>
<feature type="transmembrane region" description="Helical" evidence="6">
    <location>
        <begin position="420"/>
        <end position="436"/>
    </location>
</feature>
<dbReference type="EMBL" id="CYXO01000013">
    <property type="protein sequence ID" value="CUN14811.1"/>
    <property type="molecule type" value="Genomic_DNA"/>
</dbReference>
<dbReference type="InterPro" id="IPR035681">
    <property type="entry name" value="ComA-like_MBL"/>
</dbReference>
<dbReference type="InterPro" id="IPR052159">
    <property type="entry name" value="Competence_DNA_uptake"/>
</dbReference>
<feature type="transmembrane region" description="Helical" evidence="6">
    <location>
        <begin position="6"/>
        <end position="24"/>
    </location>
</feature>
<evidence type="ECO:0000313" key="9">
    <source>
        <dbReference type="Proteomes" id="UP000095597"/>
    </source>
</evidence>
<dbReference type="NCBIfam" id="TIGR00361">
    <property type="entry name" value="ComEC_Rec2"/>
    <property type="match status" value="1"/>
</dbReference>
<keyword evidence="4 6" id="KW-1133">Transmembrane helix</keyword>
<dbReference type="SUPFAM" id="SSF56281">
    <property type="entry name" value="Metallo-hydrolase/oxidoreductase"/>
    <property type="match status" value="1"/>
</dbReference>
<reference evidence="8 9" key="1">
    <citation type="submission" date="2015-09" db="EMBL/GenBank/DDBJ databases">
        <authorList>
            <consortium name="Pathogen Informatics"/>
        </authorList>
    </citation>
    <scope>NUCLEOTIDE SEQUENCE [LARGE SCALE GENOMIC DNA]</scope>
    <source>
        <strain evidence="8 9">2789STDY5834961</strain>
    </source>
</reference>
<dbReference type="NCBIfam" id="TIGR00360">
    <property type="entry name" value="ComEC_N-term"/>
    <property type="match status" value="1"/>
</dbReference>
<dbReference type="Pfam" id="PF03772">
    <property type="entry name" value="Competence"/>
    <property type="match status" value="1"/>
</dbReference>
<feature type="domain" description="Metallo-beta-lactamase" evidence="7">
    <location>
        <begin position="476"/>
        <end position="657"/>
    </location>
</feature>
<evidence type="ECO:0000256" key="5">
    <source>
        <dbReference type="ARBA" id="ARBA00023136"/>
    </source>
</evidence>
<dbReference type="InterPro" id="IPR036866">
    <property type="entry name" value="RibonucZ/Hydroxyglut_hydro"/>
</dbReference>
<dbReference type="CDD" id="cd07731">
    <property type="entry name" value="ComA-like_MBL-fold"/>
    <property type="match status" value="1"/>
</dbReference>
<feature type="transmembrane region" description="Helical" evidence="6">
    <location>
        <begin position="233"/>
        <end position="260"/>
    </location>
</feature>
<dbReference type="PANTHER" id="PTHR30619:SF7">
    <property type="entry name" value="BETA-LACTAMASE DOMAIN PROTEIN"/>
    <property type="match status" value="1"/>
</dbReference>
<dbReference type="Pfam" id="PF00753">
    <property type="entry name" value="Lactamase_B"/>
    <property type="match status" value="1"/>
</dbReference>
<gene>
    <name evidence="8" type="ORF">ERS852573_02150</name>
</gene>
<keyword evidence="5 6" id="KW-0472">Membrane</keyword>
<feature type="transmembrane region" description="Helical" evidence="6">
    <location>
        <begin position="384"/>
        <end position="408"/>
    </location>
</feature>
<dbReference type="InterPro" id="IPR004477">
    <property type="entry name" value="ComEC_N"/>
</dbReference>